<evidence type="ECO:0000313" key="1">
    <source>
        <dbReference type="EMBL" id="KAK6742777.1"/>
    </source>
</evidence>
<dbReference type="Proteomes" id="UP001303046">
    <property type="component" value="Unassembled WGS sequence"/>
</dbReference>
<evidence type="ECO:0008006" key="3">
    <source>
        <dbReference type="Google" id="ProtNLM"/>
    </source>
</evidence>
<name>A0ABR1CWU5_NECAM</name>
<reference evidence="1 2" key="1">
    <citation type="submission" date="2023-08" db="EMBL/GenBank/DDBJ databases">
        <title>A Necator americanus chromosomal reference genome.</title>
        <authorList>
            <person name="Ilik V."/>
            <person name="Petrzelkova K.J."/>
            <person name="Pardy F."/>
            <person name="Fuh T."/>
            <person name="Niatou-Singa F.S."/>
            <person name="Gouil Q."/>
            <person name="Baker L."/>
            <person name="Ritchie M.E."/>
            <person name="Jex A.R."/>
            <person name="Gazzola D."/>
            <person name="Li H."/>
            <person name="Toshio Fujiwara R."/>
            <person name="Zhan B."/>
            <person name="Aroian R.V."/>
            <person name="Pafco B."/>
            <person name="Schwarz E.M."/>
        </authorList>
    </citation>
    <scope>NUCLEOTIDE SEQUENCE [LARGE SCALE GENOMIC DNA]</scope>
    <source>
        <strain evidence="1 2">Aroian</strain>
        <tissue evidence="1">Whole animal</tissue>
    </source>
</reference>
<proteinExistence type="predicted"/>
<organism evidence="1 2">
    <name type="scientific">Necator americanus</name>
    <name type="common">Human hookworm</name>
    <dbReference type="NCBI Taxonomy" id="51031"/>
    <lineage>
        <taxon>Eukaryota</taxon>
        <taxon>Metazoa</taxon>
        <taxon>Ecdysozoa</taxon>
        <taxon>Nematoda</taxon>
        <taxon>Chromadorea</taxon>
        <taxon>Rhabditida</taxon>
        <taxon>Rhabditina</taxon>
        <taxon>Rhabditomorpha</taxon>
        <taxon>Strongyloidea</taxon>
        <taxon>Ancylostomatidae</taxon>
        <taxon>Bunostominae</taxon>
        <taxon>Necator</taxon>
    </lineage>
</organism>
<comment type="caution">
    <text evidence="1">The sequence shown here is derived from an EMBL/GenBank/DDBJ whole genome shotgun (WGS) entry which is preliminary data.</text>
</comment>
<keyword evidence="2" id="KW-1185">Reference proteome</keyword>
<gene>
    <name evidence="1" type="primary">Necator_chrIII.g10958</name>
    <name evidence="1" type="ORF">RB195_010193</name>
</gene>
<dbReference type="EMBL" id="JAVFWL010000003">
    <property type="protein sequence ID" value="KAK6742777.1"/>
    <property type="molecule type" value="Genomic_DNA"/>
</dbReference>
<accession>A0ABR1CWU5</accession>
<protein>
    <recommendedName>
        <fullName evidence="3">Peptidase A2 domain-containing protein</fullName>
    </recommendedName>
</protein>
<sequence length="170" mass="18611">MCLDTGADVALLNTADWTAMGRPKLQPPRLTLKSANNEAINVRGCYECNFIIDALQNTHPGQTNAKDENACKKLCLLAHDGDLTNGTRGVKMESQFNRRNGARRRSFEDCFAKDYRGQKLVLSGSSHAVIGTTATNTFLDVFDLPLLDSVSKDDGATPTADSSQRQRSRC</sequence>
<evidence type="ECO:0000313" key="2">
    <source>
        <dbReference type="Proteomes" id="UP001303046"/>
    </source>
</evidence>